<evidence type="ECO:0000313" key="1">
    <source>
        <dbReference type="EMBL" id="VDM78841.1"/>
    </source>
</evidence>
<proteinExistence type="predicted"/>
<dbReference type="EMBL" id="UYYB01103110">
    <property type="protein sequence ID" value="VDM78841.1"/>
    <property type="molecule type" value="Genomic_DNA"/>
</dbReference>
<reference evidence="1 2" key="1">
    <citation type="submission" date="2018-11" db="EMBL/GenBank/DDBJ databases">
        <authorList>
            <consortium name="Pathogen Informatics"/>
        </authorList>
    </citation>
    <scope>NUCLEOTIDE SEQUENCE [LARGE SCALE GENOMIC DNA]</scope>
</reference>
<gene>
    <name evidence="1" type="ORF">SVUK_LOCUS13839</name>
</gene>
<organism evidence="1 2">
    <name type="scientific">Strongylus vulgaris</name>
    <name type="common">Blood worm</name>
    <dbReference type="NCBI Taxonomy" id="40348"/>
    <lineage>
        <taxon>Eukaryota</taxon>
        <taxon>Metazoa</taxon>
        <taxon>Ecdysozoa</taxon>
        <taxon>Nematoda</taxon>
        <taxon>Chromadorea</taxon>
        <taxon>Rhabditida</taxon>
        <taxon>Rhabditina</taxon>
        <taxon>Rhabditomorpha</taxon>
        <taxon>Strongyloidea</taxon>
        <taxon>Strongylidae</taxon>
        <taxon>Strongylus</taxon>
    </lineage>
</organism>
<accession>A0A3P7J105</accession>
<sequence length="141" mass="15583">MVVVVWRKALKFSVFVGVIHAVFRVNASFGGFEAAVPVVHAAPIAVAAPVFPAVVRSIFSTLKQCILSIITIMGYPLRSEIPCVPQTENRDTFLAPCITHRILDFPSMKGARLIDCTSTHSVAPFSFNNKTFFDYKNMHNI</sequence>
<dbReference type="AlphaFoldDB" id="A0A3P7J105"/>
<dbReference type="Proteomes" id="UP000270094">
    <property type="component" value="Unassembled WGS sequence"/>
</dbReference>
<name>A0A3P7J105_STRVU</name>
<protein>
    <submittedName>
        <fullName evidence="1">Uncharacterized protein</fullName>
    </submittedName>
</protein>
<evidence type="ECO:0000313" key="2">
    <source>
        <dbReference type="Proteomes" id="UP000270094"/>
    </source>
</evidence>
<keyword evidence="2" id="KW-1185">Reference proteome</keyword>